<dbReference type="AlphaFoldDB" id="A0A5B9QTY1"/>
<dbReference type="GO" id="GO:0016020">
    <property type="term" value="C:membrane"/>
    <property type="evidence" value="ECO:0007669"/>
    <property type="project" value="UniProtKB-SubCell"/>
</dbReference>
<feature type="transmembrane region" description="Helical" evidence="6">
    <location>
        <begin position="206"/>
        <end position="229"/>
    </location>
</feature>
<dbReference type="Proteomes" id="UP000323917">
    <property type="component" value="Chromosome"/>
</dbReference>
<dbReference type="KEGG" id="bgok:Pr1d_47260"/>
<dbReference type="PANTHER" id="PTHR16119:SF17">
    <property type="entry name" value="TRANSMEMBRANE PROTEIN 144"/>
    <property type="match status" value="1"/>
</dbReference>
<evidence type="ECO:0000256" key="4">
    <source>
        <dbReference type="ARBA" id="ARBA00022989"/>
    </source>
</evidence>
<evidence type="ECO:0000256" key="5">
    <source>
        <dbReference type="ARBA" id="ARBA00023136"/>
    </source>
</evidence>
<dbReference type="InterPro" id="IPR009834">
    <property type="entry name" value="Ureide_permease"/>
</dbReference>
<dbReference type="PANTHER" id="PTHR16119">
    <property type="entry name" value="TRANSMEMBRANE PROTEIN 144"/>
    <property type="match status" value="1"/>
</dbReference>
<keyword evidence="3 6" id="KW-0812">Transmembrane</keyword>
<feature type="transmembrane region" description="Helical" evidence="6">
    <location>
        <begin position="139"/>
        <end position="156"/>
    </location>
</feature>
<proteinExistence type="inferred from homology"/>
<feature type="transmembrane region" description="Helical" evidence="6">
    <location>
        <begin position="80"/>
        <end position="102"/>
    </location>
</feature>
<comment type="subcellular location">
    <subcellularLocation>
        <location evidence="1">Membrane</location>
        <topology evidence="1">Multi-pass membrane protein</topology>
    </subcellularLocation>
</comment>
<dbReference type="Pfam" id="PF07168">
    <property type="entry name" value="Ureide_permease"/>
    <property type="match status" value="1"/>
</dbReference>
<evidence type="ECO:0000256" key="3">
    <source>
        <dbReference type="ARBA" id="ARBA00022692"/>
    </source>
</evidence>
<gene>
    <name evidence="7" type="ORF">Pr1d_47260</name>
</gene>
<feature type="transmembrane region" description="Helical" evidence="6">
    <location>
        <begin position="250"/>
        <end position="272"/>
    </location>
</feature>
<name>A0A5B9QTY1_9BACT</name>
<dbReference type="OrthoDB" id="110585at2"/>
<dbReference type="GO" id="GO:0015144">
    <property type="term" value="F:carbohydrate transmembrane transporter activity"/>
    <property type="evidence" value="ECO:0007669"/>
    <property type="project" value="InterPro"/>
</dbReference>
<evidence type="ECO:0000256" key="1">
    <source>
        <dbReference type="ARBA" id="ARBA00004141"/>
    </source>
</evidence>
<dbReference type="RefSeq" id="WP_148075630.1">
    <property type="nucleotide sequence ID" value="NZ_CP042913.1"/>
</dbReference>
<keyword evidence="4 6" id="KW-1133">Transmembrane helix</keyword>
<sequence length="341" mass="36611">MFTVESYVVAVLMCVITMLCWGSWANTQKLASKEWKFQLFYWDYCIGILLTTLLLAFTLGSVGEQGRPFMEDVRQADAQYLQSAFVGGVIFNFANILLVVAIDIAGMSVAFPVGIGLALALGVIDNYRNQPDTYTMELLFAGVACVAAAIVVNALAYRRLSTDKKATALGVIISVVCGVSMGFFYGRVAAAISGDMVNPEAGKLTPYTALVLFSLGLLLSNFLFNWVAMKWTVSGEKVNAIDYFTKGNPRLHLVGILGGCIWGIGMSFSMIAGDAAGYAISYGLGQGATLVAAFWGVFIWREFKSAPEGTNTYLAAMFVFYIIGLGLIIGANKEVFGGAAT</sequence>
<evidence type="ECO:0000256" key="2">
    <source>
        <dbReference type="ARBA" id="ARBA00006117"/>
    </source>
</evidence>
<dbReference type="EMBL" id="CP042913">
    <property type="protein sequence ID" value="QEG37383.1"/>
    <property type="molecule type" value="Genomic_DNA"/>
</dbReference>
<feature type="transmembrane region" description="Helical" evidence="6">
    <location>
        <begin position="312"/>
        <end position="331"/>
    </location>
</feature>
<comment type="similarity">
    <text evidence="2">Belongs to the GRP transporter (TC 2.A.7.5) family.</text>
</comment>
<feature type="transmembrane region" description="Helical" evidence="6">
    <location>
        <begin position="168"/>
        <end position="186"/>
    </location>
</feature>
<organism evidence="7 8">
    <name type="scientific">Bythopirellula goksoeyrii</name>
    <dbReference type="NCBI Taxonomy" id="1400387"/>
    <lineage>
        <taxon>Bacteria</taxon>
        <taxon>Pseudomonadati</taxon>
        <taxon>Planctomycetota</taxon>
        <taxon>Planctomycetia</taxon>
        <taxon>Pirellulales</taxon>
        <taxon>Lacipirellulaceae</taxon>
        <taxon>Bythopirellula</taxon>
    </lineage>
</organism>
<evidence type="ECO:0000313" key="7">
    <source>
        <dbReference type="EMBL" id="QEG37383.1"/>
    </source>
</evidence>
<keyword evidence="5 6" id="KW-0472">Membrane</keyword>
<keyword evidence="8" id="KW-1185">Reference proteome</keyword>
<dbReference type="InterPro" id="IPR010651">
    <property type="entry name" value="Sugar_transport"/>
</dbReference>
<accession>A0A5B9QTY1</accession>
<feature type="transmembrane region" description="Helical" evidence="6">
    <location>
        <begin position="39"/>
        <end position="60"/>
    </location>
</feature>
<feature type="transmembrane region" description="Helical" evidence="6">
    <location>
        <begin position="6"/>
        <end position="27"/>
    </location>
</feature>
<protein>
    <submittedName>
        <fullName evidence="7">Fatty acid elongase 3-ketoacyl-CoA synthase 1</fullName>
    </submittedName>
</protein>
<evidence type="ECO:0000256" key="6">
    <source>
        <dbReference type="SAM" id="Phobius"/>
    </source>
</evidence>
<feature type="transmembrane region" description="Helical" evidence="6">
    <location>
        <begin position="278"/>
        <end position="300"/>
    </location>
</feature>
<evidence type="ECO:0000313" key="8">
    <source>
        <dbReference type="Proteomes" id="UP000323917"/>
    </source>
</evidence>
<reference evidence="7 8" key="1">
    <citation type="submission" date="2019-08" db="EMBL/GenBank/DDBJ databases">
        <title>Deep-cultivation of Planctomycetes and their phenomic and genomic characterization uncovers novel biology.</title>
        <authorList>
            <person name="Wiegand S."/>
            <person name="Jogler M."/>
            <person name="Boedeker C."/>
            <person name="Pinto D."/>
            <person name="Vollmers J."/>
            <person name="Rivas-Marin E."/>
            <person name="Kohn T."/>
            <person name="Peeters S.H."/>
            <person name="Heuer A."/>
            <person name="Rast P."/>
            <person name="Oberbeckmann S."/>
            <person name="Bunk B."/>
            <person name="Jeske O."/>
            <person name="Meyerdierks A."/>
            <person name="Storesund J.E."/>
            <person name="Kallscheuer N."/>
            <person name="Luecker S."/>
            <person name="Lage O.M."/>
            <person name="Pohl T."/>
            <person name="Merkel B.J."/>
            <person name="Hornburger P."/>
            <person name="Mueller R.-W."/>
            <person name="Bruemmer F."/>
            <person name="Labrenz M."/>
            <person name="Spormann A.M."/>
            <person name="Op den Camp H."/>
            <person name="Overmann J."/>
            <person name="Amann R."/>
            <person name="Jetten M.S.M."/>
            <person name="Mascher T."/>
            <person name="Medema M.H."/>
            <person name="Devos D.P."/>
            <person name="Kaster A.-K."/>
            <person name="Ovreas L."/>
            <person name="Rohde M."/>
            <person name="Galperin M.Y."/>
            <person name="Jogler C."/>
        </authorList>
    </citation>
    <scope>NUCLEOTIDE SEQUENCE [LARGE SCALE GENOMIC DNA]</scope>
    <source>
        <strain evidence="7 8">Pr1d</strain>
    </source>
</reference>